<proteinExistence type="inferred from homology"/>
<dbReference type="InterPro" id="IPR004400">
    <property type="entry name" value="UreG"/>
</dbReference>
<dbReference type="InterPro" id="IPR002669">
    <property type="entry name" value="UreD"/>
</dbReference>
<dbReference type="Gene3D" id="1.10.4190.10">
    <property type="entry name" value="Urease accessory protein UreF"/>
    <property type="match status" value="1"/>
</dbReference>
<sequence length="644" mass="70317">MTAPSGKPTRVDALLGKETDEEGPVDSTMRAEESVDDAPRSVAVNSAVSLDRGIQLQDGDILLWDEPANTVVVARINLKDVLEIDLSALVDVTPEKMIQTCLELGHAVVDKAVMGSVMRTHAFEGIEYTFIPGAEVIPVHRSTRGTPFVRINRAMRMMQLSDSMFPVGSFSFSNGLESAVAQGIVTGGPSLREFVLGRPSGRDVRRDRRTRSAPGRDRRDRTQAQRRSTHDEYPMGKQLAELGGRLAGETLFNKWLAAIASGETPGTYPVGPGIAAEMGSPEEDAFTITLRTQEILFEVNQSAGREYAAVRDYGLDDMSNFAPMIDILAAVHVKAHAITPEFIKRGTSVLIITNDVVTTEDAKHVRKALKGVLVEERIVGVETGACPHTAVREDLSMNLAAVEDMEKTFPDTDVVFIESGGDNLTLTFSPALVDFFIYVIDVAAGDKIPRKNGPGISQSDILVINKTDLAPYVNADLGVMDRDSGNAGRRQAFVFTNCMTGKASRKWWTLSCTESSFDEEEYQDQPKQAPAGKVGKTGVLEMRFVDRGDKTILRACTARHRVLVQQALYWDEALPTMPCVYVISTSGSVLQGDRLFLTIEMEPGSLAHVTTQSATKVHRMDANHASQLQKVVLAENSYLELMPG</sequence>
<reference evidence="8" key="1">
    <citation type="submission" date="2023-06" db="EMBL/GenBank/DDBJ databases">
        <authorList>
            <person name="Delattre M."/>
        </authorList>
    </citation>
    <scope>NUCLEOTIDE SEQUENCE</scope>
    <source>
        <strain evidence="8">AF72</strain>
    </source>
</reference>
<protein>
    <recommendedName>
        <fullName evidence="7">CobW/HypB/UreG nucleotide-binding domain-containing protein</fullName>
    </recommendedName>
</protein>
<dbReference type="NCBIfam" id="TIGR00101">
    <property type="entry name" value="ureG"/>
    <property type="match status" value="1"/>
</dbReference>
<evidence type="ECO:0000256" key="2">
    <source>
        <dbReference type="ARBA" id="ARBA00022741"/>
    </source>
</evidence>
<feature type="domain" description="CobW/HypB/UreG nucleotide-binding" evidence="7">
    <location>
        <begin position="345"/>
        <end position="491"/>
    </location>
</feature>
<gene>
    <name evidence="8" type="ORF">MSPICULIGERA_LOCUS6</name>
</gene>
<dbReference type="GO" id="GO:0003924">
    <property type="term" value="F:GTPase activity"/>
    <property type="evidence" value="ECO:0007669"/>
    <property type="project" value="InterPro"/>
</dbReference>
<dbReference type="Proteomes" id="UP001177023">
    <property type="component" value="Unassembled WGS sequence"/>
</dbReference>
<dbReference type="InterPro" id="IPR038277">
    <property type="entry name" value="UreF_sf"/>
</dbReference>
<dbReference type="SUPFAM" id="SSF52540">
    <property type="entry name" value="P-loop containing nucleoside triphosphate hydrolases"/>
    <property type="match status" value="1"/>
</dbReference>
<keyword evidence="4" id="KW-0342">GTP-binding</keyword>
<dbReference type="GO" id="GO:0043419">
    <property type="term" value="P:urea catabolic process"/>
    <property type="evidence" value="ECO:0007669"/>
    <property type="project" value="InterPro"/>
</dbReference>
<keyword evidence="5" id="KW-0143">Chaperone</keyword>
<evidence type="ECO:0000313" key="8">
    <source>
        <dbReference type="EMBL" id="CAJ0557248.1"/>
    </source>
</evidence>
<keyword evidence="9" id="KW-1185">Reference proteome</keyword>
<evidence type="ECO:0000256" key="4">
    <source>
        <dbReference type="ARBA" id="ARBA00023134"/>
    </source>
</evidence>
<name>A0AA36C4A8_9BILA</name>
<feature type="non-terminal residue" evidence="8">
    <location>
        <position position="1"/>
    </location>
</feature>
<dbReference type="PANTHER" id="PTHR31715:SF0">
    <property type="entry name" value="UREASE ACCESSORY PROTEIN G"/>
    <property type="match status" value="1"/>
</dbReference>
<feature type="compositionally biased region" description="Basic and acidic residues" evidence="6">
    <location>
        <begin position="214"/>
        <end position="234"/>
    </location>
</feature>
<dbReference type="InterPro" id="IPR027417">
    <property type="entry name" value="P-loop_NTPase"/>
</dbReference>
<dbReference type="PANTHER" id="PTHR31715">
    <property type="entry name" value="UREASE ACCESSORY PROTEIN G"/>
    <property type="match status" value="1"/>
</dbReference>
<comment type="caution">
    <text evidence="8">The sequence shown here is derived from an EMBL/GenBank/DDBJ whole genome shotgun (WGS) entry which is preliminary data.</text>
</comment>
<evidence type="ECO:0000313" key="9">
    <source>
        <dbReference type="Proteomes" id="UP001177023"/>
    </source>
</evidence>
<evidence type="ECO:0000259" key="7">
    <source>
        <dbReference type="Pfam" id="PF02492"/>
    </source>
</evidence>
<dbReference type="AlphaFoldDB" id="A0AA36C4A8"/>
<dbReference type="Pfam" id="PF01774">
    <property type="entry name" value="UreD"/>
    <property type="match status" value="1"/>
</dbReference>
<keyword evidence="3" id="KW-0996">Nickel insertion</keyword>
<comment type="similarity">
    <text evidence="1">Belongs to the SIMIBI class G3E GTPase family. UreG subfamily.</text>
</comment>
<feature type="region of interest" description="Disordered" evidence="6">
    <location>
        <begin position="1"/>
        <end position="32"/>
    </location>
</feature>
<dbReference type="EMBL" id="CATQJA010000001">
    <property type="protein sequence ID" value="CAJ0557248.1"/>
    <property type="molecule type" value="Genomic_DNA"/>
</dbReference>
<accession>A0AA36C4A8</accession>
<dbReference type="Pfam" id="PF02492">
    <property type="entry name" value="cobW"/>
    <property type="match status" value="1"/>
</dbReference>
<keyword evidence="2" id="KW-0547">Nucleotide-binding</keyword>
<dbReference type="GO" id="GO:0005525">
    <property type="term" value="F:GTP binding"/>
    <property type="evidence" value="ECO:0007669"/>
    <property type="project" value="UniProtKB-KW"/>
</dbReference>
<evidence type="ECO:0000256" key="6">
    <source>
        <dbReference type="SAM" id="MobiDB-lite"/>
    </source>
</evidence>
<evidence type="ECO:0000256" key="3">
    <source>
        <dbReference type="ARBA" id="ARBA00022988"/>
    </source>
</evidence>
<dbReference type="Gene3D" id="3.40.50.300">
    <property type="entry name" value="P-loop containing nucleotide triphosphate hydrolases"/>
    <property type="match status" value="1"/>
</dbReference>
<feature type="region of interest" description="Disordered" evidence="6">
    <location>
        <begin position="195"/>
        <end position="237"/>
    </location>
</feature>
<dbReference type="GO" id="GO:0016151">
    <property type="term" value="F:nickel cation binding"/>
    <property type="evidence" value="ECO:0007669"/>
    <property type="project" value="InterPro"/>
</dbReference>
<organism evidence="8 9">
    <name type="scientific">Mesorhabditis spiculigera</name>
    <dbReference type="NCBI Taxonomy" id="96644"/>
    <lineage>
        <taxon>Eukaryota</taxon>
        <taxon>Metazoa</taxon>
        <taxon>Ecdysozoa</taxon>
        <taxon>Nematoda</taxon>
        <taxon>Chromadorea</taxon>
        <taxon>Rhabditida</taxon>
        <taxon>Rhabditina</taxon>
        <taxon>Rhabditomorpha</taxon>
        <taxon>Rhabditoidea</taxon>
        <taxon>Rhabditidae</taxon>
        <taxon>Mesorhabditinae</taxon>
        <taxon>Mesorhabditis</taxon>
    </lineage>
</organism>
<dbReference type="InterPro" id="IPR003495">
    <property type="entry name" value="CobW/HypB/UreG_nucleotide-bd"/>
</dbReference>
<evidence type="ECO:0000256" key="5">
    <source>
        <dbReference type="ARBA" id="ARBA00023186"/>
    </source>
</evidence>
<evidence type="ECO:0000256" key="1">
    <source>
        <dbReference type="ARBA" id="ARBA00005732"/>
    </source>
</evidence>